<dbReference type="PROSITE" id="PS51257">
    <property type="entry name" value="PROKAR_LIPOPROTEIN"/>
    <property type="match status" value="1"/>
</dbReference>
<dbReference type="Pfam" id="PF14289">
    <property type="entry name" value="DUF4369"/>
    <property type="match status" value="1"/>
</dbReference>
<evidence type="ECO:0000256" key="2">
    <source>
        <dbReference type="SAM" id="SignalP"/>
    </source>
</evidence>
<protein>
    <recommendedName>
        <fullName evidence="3">DUF4369 domain-containing protein</fullName>
    </recommendedName>
</protein>
<dbReference type="RefSeq" id="WP_007368236.1">
    <property type="nucleotide sequence ID" value="NZ_GL872283.1"/>
</dbReference>
<feature type="signal peptide" evidence="2">
    <location>
        <begin position="1"/>
        <end position="18"/>
    </location>
</feature>
<sequence length="284" mass="31580">MNKVLYALLTLAAFTSCANSFNIQGTSNVSSLDGRKLYLKTDQGDSLINLDSCDVVHGQFSFHGTIDSVKVAQVFMDDVNLQFPVVLEKGDITLRLDNTQQRVSGTPLNDKLNDFWTKFTQLRNQYVEIDHEESAAILNGHDEETVNARLIKKALGVYAKGDRLFTKFITENFDNILGPWGFLTRITYDTTPNAFPVWMNDYMYANVVNQLPSWIEYIMAKATDTFKQNPQVKAFYADFQQAQKEMNGTADPAATAIPDTTGTAPTAAVAPPTPAQMAGEPARR</sequence>
<dbReference type="eggNOG" id="COG0526">
    <property type="taxonomic scope" value="Bacteria"/>
</dbReference>
<comment type="caution">
    <text evidence="4">The sequence shown here is derived from an EMBL/GenBank/DDBJ whole genome shotgun (WGS) entry which is preliminary data.</text>
</comment>
<dbReference type="EMBL" id="AEWX01000009">
    <property type="protein sequence ID" value="EGC20798.1"/>
    <property type="molecule type" value="Genomic_DNA"/>
</dbReference>
<evidence type="ECO:0000313" key="5">
    <source>
        <dbReference type="Proteomes" id="UP000005697"/>
    </source>
</evidence>
<evidence type="ECO:0000256" key="1">
    <source>
        <dbReference type="SAM" id="MobiDB-lite"/>
    </source>
</evidence>
<dbReference type="OrthoDB" id="1080386at2"/>
<accession>F0F536</accession>
<feature type="compositionally biased region" description="Low complexity" evidence="1">
    <location>
        <begin position="249"/>
        <end position="270"/>
    </location>
</feature>
<evidence type="ECO:0000259" key="3">
    <source>
        <dbReference type="Pfam" id="PF14289"/>
    </source>
</evidence>
<keyword evidence="5" id="KW-1185">Reference proteome</keyword>
<dbReference type="Proteomes" id="UP000005697">
    <property type="component" value="Unassembled WGS sequence"/>
</dbReference>
<feature type="region of interest" description="Disordered" evidence="1">
    <location>
        <begin position="246"/>
        <end position="284"/>
    </location>
</feature>
<dbReference type="STRING" id="888743.HMPREF9141_0702"/>
<dbReference type="InterPro" id="IPR025380">
    <property type="entry name" value="DUF4369"/>
</dbReference>
<feature type="domain" description="DUF4369" evidence="3">
    <location>
        <begin position="21"/>
        <end position="112"/>
    </location>
</feature>
<gene>
    <name evidence="4" type="ORF">HMPREF9141_0702</name>
</gene>
<keyword evidence="2" id="KW-0732">Signal</keyword>
<evidence type="ECO:0000313" key="4">
    <source>
        <dbReference type="EMBL" id="EGC20798.1"/>
    </source>
</evidence>
<organism evidence="4 5">
    <name type="scientific">Prevotella multiformis DSM 16608</name>
    <dbReference type="NCBI Taxonomy" id="888743"/>
    <lineage>
        <taxon>Bacteria</taxon>
        <taxon>Pseudomonadati</taxon>
        <taxon>Bacteroidota</taxon>
        <taxon>Bacteroidia</taxon>
        <taxon>Bacteroidales</taxon>
        <taxon>Prevotellaceae</taxon>
        <taxon>Prevotella</taxon>
    </lineage>
</organism>
<dbReference type="HOGENOM" id="CLU_091342_0_0_10"/>
<dbReference type="AlphaFoldDB" id="F0F536"/>
<proteinExistence type="predicted"/>
<name>F0F536_9BACT</name>
<feature type="chain" id="PRO_5003252087" description="DUF4369 domain-containing protein" evidence="2">
    <location>
        <begin position="19"/>
        <end position="284"/>
    </location>
</feature>
<reference evidence="4 5" key="1">
    <citation type="submission" date="2011-01" db="EMBL/GenBank/DDBJ databases">
        <authorList>
            <person name="Muzny D."/>
            <person name="Qin X."/>
            <person name="Deng J."/>
            <person name="Jiang H."/>
            <person name="Liu Y."/>
            <person name="Qu J."/>
            <person name="Song X.-Z."/>
            <person name="Zhang L."/>
            <person name="Thornton R."/>
            <person name="Coyle M."/>
            <person name="Francisco L."/>
            <person name="Jackson L."/>
            <person name="Javaid M."/>
            <person name="Korchina V."/>
            <person name="Kovar C."/>
            <person name="Mata R."/>
            <person name="Mathew T."/>
            <person name="Ngo R."/>
            <person name="Nguyen L."/>
            <person name="Nguyen N."/>
            <person name="Okwuonu G."/>
            <person name="Ongeri F."/>
            <person name="Pham C."/>
            <person name="Simmons D."/>
            <person name="Wilczek-Boney K."/>
            <person name="Hale W."/>
            <person name="Jakkamsetti A."/>
            <person name="Pham P."/>
            <person name="Ruth R."/>
            <person name="San Lucas F."/>
            <person name="Warren J."/>
            <person name="Zhang J."/>
            <person name="Zhao Z."/>
            <person name="Zhou C."/>
            <person name="Zhu D."/>
            <person name="Lee S."/>
            <person name="Bess C."/>
            <person name="Blankenburg K."/>
            <person name="Forbes L."/>
            <person name="Fu Q."/>
            <person name="Gubbala S."/>
            <person name="Hirani K."/>
            <person name="Jayaseelan J.C."/>
            <person name="Lara F."/>
            <person name="Munidasa M."/>
            <person name="Palculict T."/>
            <person name="Patil S."/>
            <person name="Pu L.-L."/>
            <person name="Saada N."/>
            <person name="Tang L."/>
            <person name="Weissenberger G."/>
            <person name="Zhu Y."/>
            <person name="Hemphill L."/>
            <person name="Shang Y."/>
            <person name="Youmans B."/>
            <person name="Ayvaz T."/>
            <person name="Ross M."/>
            <person name="Santibanez J."/>
            <person name="Aqrawi P."/>
            <person name="Gross S."/>
            <person name="Joshi V."/>
            <person name="Fowler G."/>
            <person name="Nazareth L."/>
            <person name="Reid J."/>
            <person name="Worley K."/>
            <person name="Petrosino J."/>
            <person name="Highlander S."/>
            <person name="Gibbs R."/>
        </authorList>
    </citation>
    <scope>NUCLEOTIDE SEQUENCE [LARGE SCALE GENOMIC DNA]</scope>
    <source>
        <strain evidence="4 5">DSM 16608</strain>
    </source>
</reference>